<name>A0ABU7KJF6_9ACTN</name>
<dbReference type="PANTHER" id="PTHR48207">
    <property type="entry name" value="SUCCINATE--HYDROXYMETHYLGLUTARATE COA-TRANSFERASE"/>
    <property type="match status" value="1"/>
</dbReference>
<comment type="caution">
    <text evidence="2">The sequence shown here is derived from an EMBL/GenBank/DDBJ whole genome shotgun (WGS) entry which is preliminary data.</text>
</comment>
<gene>
    <name evidence="2" type="ORF">Q8A49_01925</name>
</gene>
<dbReference type="Gene3D" id="3.40.50.10540">
    <property type="entry name" value="Crotonobetainyl-coa:carnitine coa-transferase, domain 1"/>
    <property type="match status" value="2"/>
</dbReference>
<dbReference type="InterPro" id="IPR023606">
    <property type="entry name" value="CoA-Trfase_III_dom_1_sf"/>
</dbReference>
<dbReference type="Gene3D" id="3.30.1540.10">
    <property type="entry name" value="formyl-coa transferase, domain 3"/>
    <property type="match status" value="1"/>
</dbReference>
<dbReference type="RefSeq" id="WP_330156546.1">
    <property type="nucleotide sequence ID" value="NZ_BAAAJA010000010.1"/>
</dbReference>
<protein>
    <submittedName>
        <fullName evidence="2">CoA transferase</fullName>
    </submittedName>
</protein>
<keyword evidence="1 2" id="KW-0808">Transferase</keyword>
<evidence type="ECO:0000256" key="1">
    <source>
        <dbReference type="ARBA" id="ARBA00022679"/>
    </source>
</evidence>
<dbReference type="GO" id="GO:0016740">
    <property type="term" value="F:transferase activity"/>
    <property type="evidence" value="ECO:0007669"/>
    <property type="project" value="UniProtKB-KW"/>
</dbReference>
<dbReference type="InterPro" id="IPR050483">
    <property type="entry name" value="CoA-transferase_III_domain"/>
</dbReference>
<dbReference type="SUPFAM" id="SSF89796">
    <property type="entry name" value="CoA-transferase family III (CaiB/BaiF)"/>
    <property type="match status" value="2"/>
</dbReference>
<dbReference type="Proteomes" id="UP001348641">
    <property type="component" value="Unassembled WGS sequence"/>
</dbReference>
<dbReference type="PANTHER" id="PTHR48207:SF4">
    <property type="entry name" value="BLL6097 PROTEIN"/>
    <property type="match status" value="1"/>
</dbReference>
<sequence length="547" mass="54252">MTATAIAAPPLAGTAVLASGDAVPVRVAAARLRALGCEVVRGPAAAGAPAGRIDLLTGPGGGRAGCDLVWSASPRPLADERDVQAACGLAHLHGLAGGGPRFLPVDHASVCAGVLAAQAVAAAVLCALRGGPALRASVSVAGAALLAVAPYVADATAARGAPPAPAEGEPPPFRSADGVRFEIETLDPEAWLRFWEALGAPARAVATGWAPFQRRFATAVCPLPAALFATLAALPLAVVRDTGRECGVGVVPLRPLSEVVGEGPASPWRLRGAGGEPGPGLPPWPASGTGPLAGLRVVEATNRVQGPLAGLLLTLLGAGTVRVEPPGGDPMRGVPPLAGDLSARFAALNRGKDAVRLDLKTPGGRRAAADLAASGHVLLYNWPPGRAERFGLGADDLSARAPGLVHVHADGWAGEDPGPGIPATDFLVQADGGIADLVSVGGAPAAPSLVTLTDVLGGIIAAEAALAGLLLRARTGTGAVARTGLVDAARLLRWAGRGTAHLPRPGTPPVAGPAEAADAFPGAFTTVGGASLPRAPWTFAPLDGEGL</sequence>
<organism evidence="2 3">
    <name type="scientific">Nocardiopsis tropica</name>
    <dbReference type="NCBI Taxonomy" id="109330"/>
    <lineage>
        <taxon>Bacteria</taxon>
        <taxon>Bacillati</taxon>
        <taxon>Actinomycetota</taxon>
        <taxon>Actinomycetes</taxon>
        <taxon>Streptosporangiales</taxon>
        <taxon>Nocardiopsidaceae</taxon>
        <taxon>Nocardiopsis</taxon>
    </lineage>
</organism>
<dbReference type="InterPro" id="IPR044855">
    <property type="entry name" value="CoA-Trfase_III_dom3_sf"/>
</dbReference>
<evidence type="ECO:0000313" key="2">
    <source>
        <dbReference type="EMBL" id="MEE2049252.1"/>
    </source>
</evidence>
<accession>A0ABU7KJF6</accession>
<dbReference type="Pfam" id="PF02515">
    <property type="entry name" value="CoA_transf_3"/>
    <property type="match status" value="2"/>
</dbReference>
<evidence type="ECO:0000313" key="3">
    <source>
        <dbReference type="Proteomes" id="UP001348641"/>
    </source>
</evidence>
<dbReference type="InterPro" id="IPR003673">
    <property type="entry name" value="CoA-Trfase_fam_III"/>
</dbReference>
<proteinExistence type="predicted"/>
<reference evidence="2 3" key="1">
    <citation type="submission" date="2023-07" db="EMBL/GenBank/DDBJ databases">
        <authorList>
            <person name="Girao M."/>
            <person name="Carvalho M.F."/>
        </authorList>
    </citation>
    <scope>NUCLEOTIDE SEQUENCE [LARGE SCALE GENOMIC DNA]</scope>
    <source>
        <strain evidence="2 3">66/93</strain>
    </source>
</reference>
<dbReference type="EMBL" id="JAUUCC010000003">
    <property type="protein sequence ID" value="MEE2049252.1"/>
    <property type="molecule type" value="Genomic_DNA"/>
</dbReference>